<dbReference type="PANTHER" id="PTHR33317">
    <property type="entry name" value="POLYNUCLEOTIDYL TRANSFERASE, RIBONUCLEASE H-LIKE SUPERFAMILY PROTEIN"/>
    <property type="match status" value="1"/>
</dbReference>
<comment type="similarity">
    <text evidence="5">Belongs to the YqgF HJR family.</text>
</comment>
<dbReference type="InterPro" id="IPR005227">
    <property type="entry name" value="YqgF"/>
</dbReference>
<dbReference type="HAMAP" id="MF_00651">
    <property type="entry name" value="Nuclease_YqgF"/>
    <property type="match status" value="1"/>
</dbReference>
<dbReference type="GO" id="GO:0005829">
    <property type="term" value="C:cytosol"/>
    <property type="evidence" value="ECO:0007669"/>
    <property type="project" value="TreeGrafter"/>
</dbReference>
<evidence type="ECO:0000256" key="5">
    <source>
        <dbReference type="HAMAP-Rule" id="MF_00651"/>
    </source>
</evidence>
<organism evidence="7 8">
    <name type="scientific">Buchnera aphidicola</name>
    <name type="common">Pentalonia nigronervosa</name>
    <dbReference type="NCBI Taxonomy" id="1309793"/>
    <lineage>
        <taxon>Bacteria</taxon>
        <taxon>Pseudomonadati</taxon>
        <taxon>Pseudomonadota</taxon>
        <taxon>Gammaproteobacteria</taxon>
        <taxon>Enterobacterales</taxon>
        <taxon>Erwiniaceae</taxon>
        <taxon>Buchnera</taxon>
    </lineage>
</organism>
<accession>A0A7H1AZ15</accession>
<evidence type="ECO:0000313" key="7">
    <source>
        <dbReference type="EMBL" id="QNS01720.1"/>
    </source>
</evidence>
<keyword evidence="1 5" id="KW-0963">Cytoplasm</keyword>
<dbReference type="Pfam" id="PF03652">
    <property type="entry name" value="RuvX"/>
    <property type="match status" value="1"/>
</dbReference>
<evidence type="ECO:0000256" key="3">
    <source>
        <dbReference type="ARBA" id="ARBA00022722"/>
    </source>
</evidence>
<evidence type="ECO:0000256" key="4">
    <source>
        <dbReference type="ARBA" id="ARBA00022801"/>
    </source>
</evidence>
<dbReference type="GO" id="GO:0004518">
    <property type="term" value="F:nuclease activity"/>
    <property type="evidence" value="ECO:0007669"/>
    <property type="project" value="UniProtKB-KW"/>
</dbReference>
<dbReference type="GO" id="GO:0000967">
    <property type="term" value="P:rRNA 5'-end processing"/>
    <property type="evidence" value="ECO:0007669"/>
    <property type="project" value="UniProtKB-UniRule"/>
</dbReference>
<dbReference type="CDD" id="cd16964">
    <property type="entry name" value="YqgF"/>
    <property type="match status" value="1"/>
</dbReference>
<sequence length="139" mass="15650">MIIIAFDFGVKNIGVAVGQKYTKTGTALNVISAKNGKPNWNTIKNLLKDWDPKVAVVGLPLNMDGSRQNITKESEKFARLLKNKFNILVEMHDERLTTIEAKTIIFNNSGTKKHNEKKIHALSAVIILESWLNKDQIHI</sequence>
<proteinExistence type="inferred from homology"/>
<name>A0A7H1AZ15_9GAMM</name>
<gene>
    <name evidence="7" type="primary">ruvX</name>
    <name evidence="5" type="synonym">yqgF</name>
    <name evidence="7" type="ORF">ICW73_01895</name>
</gene>
<dbReference type="Proteomes" id="UP000516346">
    <property type="component" value="Chromosome"/>
</dbReference>
<evidence type="ECO:0000256" key="1">
    <source>
        <dbReference type="ARBA" id="ARBA00022490"/>
    </source>
</evidence>
<keyword evidence="4 5" id="KW-0378">Hydrolase</keyword>
<dbReference type="NCBIfam" id="TIGR00250">
    <property type="entry name" value="RNAse_H_YqgF"/>
    <property type="match status" value="1"/>
</dbReference>
<dbReference type="SUPFAM" id="SSF53098">
    <property type="entry name" value="Ribonuclease H-like"/>
    <property type="match status" value="1"/>
</dbReference>
<dbReference type="AlphaFoldDB" id="A0A7H1AZ15"/>
<evidence type="ECO:0000256" key="2">
    <source>
        <dbReference type="ARBA" id="ARBA00022517"/>
    </source>
</evidence>
<dbReference type="Gene3D" id="3.30.420.140">
    <property type="entry name" value="YqgF/RNase H-like domain"/>
    <property type="match status" value="1"/>
</dbReference>
<dbReference type="SMART" id="SM00732">
    <property type="entry name" value="YqgFc"/>
    <property type="match status" value="1"/>
</dbReference>
<evidence type="ECO:0000259" key="6">
    <source>
        <dbReference type="SMART" id="SM00732"/>
    </source>
</evidence>
<reference evidence="7 8" key="1">
    <citation type="submission" date="2020-09" db="EMBL/GenBank/DDBJ databases">
        <title>Genome sequence of the banana aphid, Pentalonia nigronervosa Coquerel (Hemiptera: Aphididae) and its symbionts.</title>
        <authorList>
            <person name="Mathers T.C."/>
            <person name="Mugford S.T."/>
            <person name="Hogenhout S.A."/>
            <person name="Tripathi L."/>
        </authorList>
    </citation>
    <scope>NUCLEOTIDE SEQUENCE [LARGE SCALE GENOMIC DNA]</scope>
    <source>
        <strain evidence="7">Ba4</strain>
    </source>
</reference>
<dbReference type="PANTHER" id="PTHR33317:SF4">
    <property type="entry name" value="POLYNUCLEOTIDYL TRANSFERASE, RIBONUCLEASE H-LIKE SUPERFAMILY PROTEIN"/>
    <property type="match status" value="1"/>
</dbReference>
<dbReference type="EMBL" id="CP061275">
    <property type="protein sequence ID" value="QNS01720.1"/>
    <property type="molecule type" value="Genomic_DNA"/>
</dbReference>
<dbReference type="InterPro" id="IPR037027">
    <property type="entry name" value="YqgF/RNaseH-like_dom_sf"/>
</dbReference>
<evidence type="ECO:0000313" key="8">
    <source>
        <dbReference type="Proteomes" id="UP000516346"/>
    </source>
</evidence>
<dbReference type="GO" id="GO:0016788">
    <property type="term" value="F:hydrolase activity, acting on ester bonds"/>
    <property type="evidence" value="ECO:0007669"/>
    <property type="project" value="UniProtKB-UniRule"/>
</dbReference>
<keyword evidence="2 5" id="KW-0690">Ribosome biogenesis</keyword>
<dbReference type="EC" id="3.1.-.-" evidence="5"/>
<protein>
    <recommendedName>
        <fullName evidence="5">Putative pre-16S rRNA nuclease</fullName>
        <ecNumber evidence="5">3.1.-.-</ecNumber>
    </recommendedName>
</protein>
<dbReference type="InterPro" id="IPR012337">
    <property type="entry name" value="RNaseH-like_sf"/>
</dbReference>
<comment type="function">
    <text evidence="5">Could be a nuclease involved in processing of the 5'-end of pre-16S rRNA.</text>
</comment>
<dbReference type="InterPro" id="IPR006641">
    <property type="entry name" value="YqgF/RNaseH-like_dom"/>
</dbReference>
<comment type="subcellular location">
    <subcellularLocation>
        <location evidence="5">Cytoplasm</location>
    </subcellularLocation>
</comment>
<feature type="domain" description="YqgF/RNase H-like" evidence="6">
    <location>
        <begin position="1"/>
        <end position="101"/>
    </location>
</feature>
<keyword evidence="3 5" id="KW-0540">Nuclease</keyword>